<dbReference type="EMBL" id="BGZK01000762">
    <property type="protein sequence ID" value="GBP59490.1"/>
    <property type="molecule type" value="Genomic_DNA"/>
</dbReference>
<evidence type="ECO:0000313" key="1">
    <source>
        <dbReference type="EMBL" id="GBP59490.1"/>
    </source>
</evidence>
<sequence>MSKTKLANRKLKCSIKACNAIKKKRKKKEKRHGFEGGRLTALPESQKHGRFDLGREFLGLTPRPSDRPRIRAASARRARTDVVALLKGNLHRY</sequence>
<proteinExistence type="predicted"/>
<accession>A0A4C1X8X1</accession>
<dbReference type="AlphaFoldDB" id="A0A4C1X8X1"/>
<gene>
    <name evidence="1" type="ORF">EVAR_35439_1</name>
</gene>
<name>A0A4C1X8X1_EUMVA</name>
<dbReference type="Proteomes" id="UP000299102">
    <property type="component" value="Unassembled WGS sequence"/>
</dbReference>
<protein>
    <submittedName>
        <fullName evidence="1">Uncharacterized protein</fullName>
    </submittedName>
</protein>
<organism evidence="1 2">
    <name type="scientific">Eumeta variegata</name>
    <name type="common">Bagworm moth</name>
    <name type="synonym">Eumeta japonica</name>
    <dbReference type="NCBI Taxonomy" id="151549"/>
    <lineage>
        <taxon>Eukaryota</taxon>
        <taxon>Metazoa</taxon>
        <taxon>Ecdysozoa</taxon>
        <taxon>Arthropoda</taxon>
        <taxon>Hexapoda</taxon>
        <taxon>Insecta</taxon>
        <taxon>Pterygota</taxon>
        <taxon>Neoptera</taxon>
        <taxon>Endopterygota</taxon>
        <taxon>Lepidoptera</taxon>
        <taxon>Glossata</taxon>
        <taxon>Ditrysia</taxon>
        <taxon>Tineoidea</taxon>
        <taxon>Psychidae</taxon>
        <taxon>Oiketicinae</taxon>
        <taxon>Eumeta</taxon>
    </lineage>
</organism>
<keyword evidence="2" id="KW-1185">Reference proteome</keyword>
<evidence type="ECO:0000313" key="2">
    <source>
        <dbReference type="Proteomes" id="UP000299102"/>
    </source>
</evidence>
<comment type="caution">
    <text evidence="1">The sequence shown here is derived from an EMBL/GenBank/DDBJ whole genome shotgun (WGS) entry which is preliminary data.</text>
</comment>
<reference evidence="1 2" key="1">
    <citation type="journal article" date="2019" name="Commun. Biol.">
        <title>The bagworm genome reveals a unique fibroin gene that provides high tensile strength.</title>
        <authorList>
            <person name="Kono N."/>
            <person name="Nakamura H."/>
            <person name="Ohtoshi R."/>
            <person name="Tomita M."/>
            <person name="Numata K."/>
            <person name="Arakawa K."/>
        </authorList>
    </citation>
    <scope>NUCLEOTIDE SEQUENCE [LARGE SCALE GENOMIC DNA]</scope>
</reference>